<dbReference type="RefSeq" id="WP_027587268.1">
    <property type="nucleotide sequence ID" value="NZ_JAKDOF010000163.1"/>
</dbReference>
<reference evidence="7 8" key="1">
    <citation type="submission" date="2018-12" db="EMBL/GenBank/DDBJ databases">
        <authorList>
            <consortium name="Pathogen Informatics"/>
        </authorList>
    </citation>
    <scope>NUCLEOTIDE SEQUENCE [LARGE SCALE GENOMIC DNA]</scope>
    <source>
        <strain evidence="7 8">NCTC13652</strain>
    </source>
</reference>
<keyword evidence="8" id="KW-1185">Reference proteome</keyword>
<evidence type="ECO:0000256" key="4">
    <source>
        <dbReference type="ARBA" id="ARBA00022679"/>
    </source>
</evidence>
<dbReference type="PANTHER" id="PTHR43807:SF20">
    <property type="entry name" value="FI04487P"/>
    <property type="match status" value="1"/>
</dbReference>
<dbReference type="InterPro" id="IPR015421">
    <property type="entry name" value="PyrdxlP-dep_Trfase_major"/>
</dbReference>
<accession>A0A3S4V6V5</accession>
<keyword evidence="4 7" id="KW-0808">Transferase</keyword>
<dbReference type="Gene3D" id="3.90.1150.10">
    <property type="entry name" value="Aspartate Aminotransferase, domain 1"/>
    <property type="match status" value="1"/>
</dbReference>
<evidence type="ECO:0000259" key="6">
    <source>
        <dbReference type="Pfam" id="PF00155"/>
    </source>
</evidence>
<dbReference type="Gene3D" id="3.40.640.10">
    <property type="entry name" value="Type I PLP-dependent aspartate aminotransferase-like (Major domain)"/>
    <property type="match status" value="1"/>
</dbReference>
<proteinExistence type="inferred from homology"/>
<comment type="cofactor">
    <cofactor evidence="1">
        <name>pyridoxal 5'-phosphate</name>
        <dbReference type="ChEBI" id="CHEBI:597326"/>
    </cofactor>
</comment>
<dbReference type="Pfam" id="PF00155">
    <property type="entry name" value="Aminotran_1_2"/>
    <property type="match status" value="1"/>
</dbReference>
<evidence type="ECO:0000313" key="7">
    <source>
        <dbReference type="EMBL" id="VEI03237.1"/>
    </source>
</evidence>
<keyword evidence="3 7" id="KW-0032">Aminotransferase</keyword>
<organism evidence="7 8">
    <name type="scientific">Acidipropionibacterium jensenii</name>
    <dbReference type="NCBI Taxonomy" id="1749"/>
    <lineage>
        <taxon>Bacteria</taxon>
        <taxon>Bacillati</taxon>
        <taxon>Actinomycetota</taxon>
        <taxon>Actinomycetes</taxon>
        <taxon>Propionibacteriales</taxon>
        <taxon>Propionibacteriaceae</taxon>
        <taxon>Acidipropionibacterium</taxon>
    </lineage>
</organism>
<dbReference type="PANTHER" id="PTHR43807">
    <property type="entry name" value="FI04487P"/>
    <property type="match status" value="1"/>
</dbReference>
<dbReference type="InterPro" id="IPR051326">
    <property type="entry name" value="Kynurenine-oxoglutarate_AT"/>
</dbReference>
<dbReference type="InterPro" id="IPR015422">
    <property type="entry name" value="PyrdxlP-dep_Trfase_small"/>
</dbReference>
<dbReference type="FunFam" id="3.40.640.10:FF:000033">
    <property type="entry name" value="Aspartate aminotransferase"/>
    <property type="match status" value="1"/>
</dbReference>
<dbReference type="EC" id="2.6.1.17" evidence="7"/>
<dbReference type="SUPFAM" id="SSF53383">
    <property type="entry name" value="PLP-dependent transferases"/>
    <property type="match status" value="1"/>
</dbReference>
<evidence type="ECO:0000313" key="8">
    <source>
        <dbReference type="Proteomes" id="UP000277858"/>
    </source>
</evidence>
<gene>
    <name evidence="7" type="primary">dapC</name>
    <name evidence="7" type="ORF">NCTC13652_01437</name>
</gene>
<protein>
    <submittedName>
        <fullName evidence="7">DAP-AT</fullName>
        <ecNumber evidence="7">2.6.1.17</ecNumber>
    </submittedName>
</protein>
<feature type="domain" description="Aminotransferase class I/classII large" evidence="6">
    <location>
        <begin position="52"/>
        <end position="393"/>
    </location>
</feature>
<dbReference type="GO" id="GO:0009016">
    <property type="term" value="F:succinyldiaminopimelate transaminase activity"/>
    <property type="evidence" value="ECO:0007669"/>
    <property type="project" value="UniProtKB-EC"/>
</dbReference>
<dbReference type="STRING" id="1122997.GCA_000425285_02320"/>
<dbReference type="GO" id="GO:0005737">
    <property type="term" value="C:cytoplasm"/>
    <property type="evidence" value="ECO:0007669"/>
    <property type="project" value="TreeGrafter"/>
</dbReference>
<evidence type="ECO:0000256" key="3">
    <source>
        <dbReference type="ARBA" id="ARBA00022576"/>
    </source>
</evidence>
<sequence length="418" mass="43328">MSENAEDLNTPAPVTGPWRRTAAGAGLLGADGRVAPTIFTEMTALATSTGALNLGQGFPDDPGPHEVLDAAREAIAAGRNQYPPLPGIPSLRTAIAAHQARFYGLNVDPDTEIQVTMGATEAMAASLLALVEPGQEVVTIDPFYDAYAAVIALAGGVQVPAPLDLTHDADGHPTGFSLDVAALREAVSDNTRAIIVNTPHNPTGTMLGRADLEQILAVAKEHGAYVITDEVYEHLTFAGPHIPMATLPGARGTVVSISSAGKTFSVTGWKIGWITAAPELITAIQAVKQFLTFAGGGPFQVGVAAGLGLGGEVFDAVRSSLQDRRDLLVSGLRSAGFDVIVPDAGYFTVADAAPLGFEDGAQLCREMPERIGVAAVPVSAFTSAAGPNAARMRSLVRFAHCKSADSIGQAVDRLQKLH</sequence>
<dbReference type="GO" id="GO:0030170">
    <property type="term" value="F:pyridoxal phosphate binding"/>
    <property type="evidence" value="ECO:0007669"/>
    <property type="project" value="InterPro"/>
</dbReference>
<dbReference type="AlphaFoldDB" id="A0A3S4V6V5"/>
<comment type="similarity">
    <text evidence="2">Belongs to the class-I pyridoxal-phosphate-dependent aminotransferase family.</text>
</comment>
<dbReference type="Proteomes" id="UP000277858">
    <property type="component" value="Chromosome"/>
</dbReference>
<dbReference type="OrthoDB" id="9763453at2"/>
<keyword evidence="5" id="KW-0663">Pyridoxal phosphate</keyword>
<dbReference type="GO" id="GO:0016212">
    <property type="term" value="F:kynurenine-oxoglutarate transaminase activity"/>
    <property type="evidence" value="ECO:0007669"/>
    <property type="project" value="TreeGrafter"/>
</dbReference>
<evidence type="ECO:0000256" key="1">
    <source>
        <dbReference type="ARBA" id="ARBA00001933"/>
    </source>
</evidence>
<evidence type="ECO:0000256" key="2">
    <source>
        <dbReference type="ARBA" id="ARBA00007441"/>
    </source>
</evidence>
<dbReference type="InterPro" id="IPR015424">
    <property type="entry name" value="PyrdxlP-dep_Trfase"/>
</dbReference>
<dbReference type="CDD" id="cd00609">
    <property type="entry name" value="AAT_like"/>
    <property type="match status" value="1"/>
</dbReference>
<dbReference type="InterPro" id="IPR004839">
    <property type="entry name" value="Aminotransferase_I/II_large"/>
</dbReference>
<dbReference type="EMBL" id="LR134473">
    <property type="protein sequence ID" value="VEI03237.1"/>
    <property type="molecule type" value="Genomic_DNA"/>
</dbReference>
<name>A0A3S4V6V5_9ACTN</name>
<evidence type="ECO:0000256" key="5">
    <source>
        <dbReference type="ARBA" id="ARBA00022898"/>
    </source>
</evidence>